<gene>
    <name evidence="6" type="ORF">FHX33_000776</name>
</gene>
<keyword evidence="2 5" id="KW-0812">Transmembrane</keyword>
<feature type="transmembrane region" description="Helical" evidence="5">
    <location>
        <begin position="110"/>
        <end position="128"/>
    </location>
</feature>
<keyword evidence="7" id="KW-1185">Reference proteome</keyword>
<dbReference type="PANTHER" id="PTHR36974">
    <property type="entry name" value="MEMBRANE PROTEIN-RELATED"/>
    <property type="match status" value="1"/>
</dbReference>
<evidence type="ECO:0000313" key="7">
    <source>
        <dbReference type="Proteomes" id="UP000538196"/>
    </source>
</evidence>
<dbReference type="AlphaFoldDB" id="A0A7W4UTL4"/>
<keyword evidence="4 5" id="KW-0472">Membrane</keyword>
<evidence type="ECO:0000256" key="1">
    <source>
        <dbReference type="ARBA" id="ARBA00004141"/>
    </source>
</evidence>
<sequence length="129" mass="13311">MTVFEIVQLVIRVALALVFVVMGALHFVPGPARGMAAMIPPGLRGTGVLAPRVLVAFTGVCELAGGVGLLVPATRVAAAVCLIVFLIAVFPANAYAARHPQKFGAFGTPLIPRALLQLLLIALCVVCAL</sequence>
<dbReference type="Proteomes" id="UP000538196">
    <property type="component" value="Unassembled WGS sequence"/>
</dbReference>
<dbReference type="RefSeq" id="WP_021763263.1">
    <property type="nucleotide sequence ID" value="NZ_JACHVP010000001.1"/>
</dbReference>
<evidence type="ECO:0000256" key="2">
    <source>
        <dbReference type="ARBA" id="ARBA00022692"/>
    </source>
</evidence>
<dbReference type="InterPro" id="IPR032808">
    <property type="entry name" value="DoxX"/>
</dbReference>
<protein>
    <submittedName>
        <fullName evidence="6">Putative membrane protein</fullName>
    </submittedName>
</protein>
<comment type="caution">
    <text evidence="6">The sequence shown here is derived from an EMBL/GenBank/DDBJ whole genome shotgun (WGS) entry which is preliminary data.</text>
</comment>
<accession>A0A7W4UTL4</accession>
<evidence type="ECO:0000256" key="3">
    <source>
        <dbReference type="ARBA" id="ARBA00022989"/>
    </source>
</evidence>
<evidence type="ECO:0000313" key="6">
    <source>
        <dbReference type="EMBL" id="MBB2966044.1"/>
    </source>
</evidence>
<feature type="transmembrane region" description="Helical" evidence="5">
    <location>
        <begin position="49"/>
        <end position="71"/>
    </location>
</feature>
<feature type="transmembrane region" description="Helical" evidence="5">
    <location>
        <begin position="6"/>
        <end position="28"/>
    </location>
</feature>
<dbReference type="PANTHER" id="PTHR36974:SF1">
    <property type="entry name" value="DOXX FAMILY MEMBRANE PROTEIN"/>
    <property type="match status" value="1"/>
</dbReference>
<name>A0A7W4UTL4_LEIAQ</name>
<proteinExistence type="predicted"/>
<organism evidence="6 7">
    <name type="scientific">Leifsonia aquatica</name>
    <name type="common">Corynebacterium aquaticum</name>
    <dbReference type="NCBI Taxonomy" id="144185"/>
    <lineage>
        <taxon>Bacteria</taxon>
        <taxon>Bacillati</taxon>
        <taxon>Actinomycetota</taxon>
        <taxon>Actinomycetes</taxon>
        <taxon>Micrococcales</taxon>
        <taxon>Microbacteriaceae</taxon>
        <taxon>Leifsonia</taxon>
    </lineage>
</organism>
<reference evidence="6 7" key="1">
    <citation type="submission" date="2020-08" db="EMBL/GenBank/DDBJ databases">
        <title>Sequencing the genomes of 1000 actinobacteria strains.</title>
        <authorList>
            <person name="Klenk H.-P."/>
        </authorList>
    </citation>
    <scope>NUCLEOTIDE SEQUENCE [LARGE SCALE GENOMIC DNA]</scope>
    <source>
        <strain evidence="6 7">DSM 20146</strain>
    </source>
</reference>
<keyword evidence="3 5" id="KW-1133">Transmembrane helix</keyword>
<comment type="subcellular location">
    <subcellularLocation>
        <location evidence="1">Membrane</location>
        <topology evidence="1">Multi-pass membrane protein</topology>
    </subcellularLocation>
</comment>
<evidence type="ECO:0000256" key="4">
    <source>
        <dbReference type="ARBA" id="ARBA00023136"/>
    </source>
</evidence>
<dbReference type="Pfam" id="PF07681">
    <property type="entry name" value="DoxX"/>
    <property type="match status" value="1"/>
</dbReference>
<dbReference type="EMBL" id="JACHVP010000001">
    <property type="protein sequence ID" value="MBB2966044.1"/>
    <property type="molecule type" value="Genomic_DNA"/>
</dbReference>
<dbReference type="GO" id="GO:0016020">
    <property type="term" value="C:membrane"/>
    <property type="evidence" value="ECO:0007669"/>
    <property type="project" value="UniProtKB-SubCell"/>
</dbReference>
<evidence type="ECO:0000256" key="5">
    <source>
        <dbReference type="SAM" id="Phobius"/>
    </source>
</evidence>
<feature type="transmembrane region" description="Helical" evidence="5">
    <location>
        <begin position="77"/>
        <end position="98"/>
    </location>
</feature>